<proteinExistence type="predicted"/>
<reference evidence="1" key="1">
    <citation type="submission" date="2019-06" db="EMBL/GenBank/DDBJ databases">
        <authorList>
            <person name="Zheng W."/>
        </authorList>
    </citation>
    <scope>NUCLEOTIDE SEQUENCE</scope>
    <source>
        <strain evidence="1">QDHG01</strain>
    </source>
</reference>
<name>A0A8J8T4M9_HALGN</name>
<dbReference type="Proteomes" id="UP000785679">
    <property type="component" value="Unassembled WGS sequence"/>
</dbReference>
<organism evidence="1 2">
    <name type="scientific">Halteria grandinella</name>
    <dbReference type="NCBI Taxonomy" id="5974"/>
    <lineage>
        <taxon>Eukaryota</taxon>
        <taxon>Sar</taxon>
        <taxon>Alveolata</taxon>
        <taxon>Ciliophora</taxon>
        <taxon>Intramacronucleata</taxon>
        <taxon>Spirotrichea</taxon>
        <taxon>Stichotrichia</taxon>
        <taxon>Sporadotrichida</taxon>
        <taxon>Halteriidae</taxon>
        <taxon>Halteria</taxon>
    </lineage>
</organism>
<dbReference type="AlphaFoldDB" id="A0A8J8T4M9"/>
<gene>
    <name evidence="1" type="ORF">FGO68_gene16810</name>
</gene>
<dbReference type="EMBL" id="RRYP01005885">
    <property type="protein sequence ID" value="TNV81650.1"/>
    <property type="molecule type" value="Genomic_DNA"/>
</dbReference>
<evidence type="ECO:0000313" key="1">
    <source>
        <dbReference type="EMBL" id="TNV81650.1"/>
    </source>
</evidence>
<comment type="caution">
    <text evidence="1">The sequence shown here is derived from an EMBL/GenBank/DDBJ whole genome shotgun (WGS) entry which is preliminary data.</text>
</comment>
<accession>A0A8J8T4M9</accession>
<protein>
    <submittedName>
        <fullName evidence="1">Uncharacterized protein</fullName>
    </submittedName>
</protein>
<keyword evidence="2" id="KW-1185">Reference proteome</keyword>
<evidence type="ECO:0000313" key="2">
    <source>
        <dbReference type="Proteomes" id="UP000785679"/>
    </source>
</evidence>
<sequence length="301" mass="34530">MIHGEISRDNLSVYGKIARLGKFQSHNETFKLKSKADDVHDLGLILGDDFKEVKDIMQDSSNIQDAFRIKQIRDKIEQITEEEVLGPEIAKQVKQKMVNYGVFSSTSGHTLPYDQTIDPQIYEHYQSIISDQYNKNQSESEAGGSKLLQSINTYGWYRQIIYGNKIWQKIPFNGEIESTGKMMLKEGVYCGQTEHGKRDGYGILFAVTTAGEPVLYECDWKDGNPVYGRRTIETKGTYFKYEGDFSEWIEHSLSNCTLFDGNGNYFMNGWLNSDQHWGIYHYADGSYASGDFLQFKKHGYI</sequence>